<evidence type="ECO:0000313" key="1">
    <source>
        <dbReference type="EMBL" id="RNB90133.1"/>
    </source>
</evidence>
<sequence>MREDMRTVFTRDAPTGGNRIGQGIGAQTPGPVTIPFTSSSLWSDATVYLALKETGKQESPRVAVPVLSLSPTSTLNLIQISWSNALDFSDIKIYLNDVLKAETGNINYYDFNGLAQGTSYSIRVELRDPDAEGPQIVIRAIVPTQNEL</sequence>
<evidence type="ECO:0008006" key="3">
    <source>
        <dbReference type="Google" id="ProtNLM"/>
    </source>
</evidence>
<accession>A0A3M8DPT3</accession>
<keyword evidence="2" id="KW-1185">Reference proteome</keyword>
<dbReference type="Proteomes" id="UP000269573">
    <property type="component" value="Unassembled WGS sequence"/>
</dbReference>
<evidence type="ECO:0000313" key="2">
    <source>
        <dbReference type="Proteomes" id="UP000269573"/>
    </source>
</evidence>
<protein>
    <recommendedName>
        <fullName evidence="3">Fibronectin type III domain-containing protein</fullName>
    </recommendedName>
</protein>
<proteinExistence type="predicted"/>
<dbReference type="AlphaFoldDB" id="A0A3M8DPT3"/>
<organism evidence="1 2">
    <name type="scientific">Brevibacillus nitrificans</name>
    <dbReference type="NCBI Taxonomy" id="651560"/>
    <lineage>
        <taxon>Bacteria</taxon>
        <taxon>Bacillati</taxon>
        <taxon>Bacillota</taxon>
        <taxon>Bacilli</taxon>
        <taxon>Bacillales</taxon>
        <taxon>Paenibacillaceae</taxon>
        <taxon>Brevibacillus</taxon>
    </lineage>
</organism>
<reference evidence="1 2" key="1">
    <citation type="submission" date="2018-10" db="EMBL/GenBank/DDBJ databases">
        <title>Phylogenomics of Brevibacillus.</title>
        <authorList>
            <person name="Dunlap C."/>
        </authorList>
    </citation>
    <scope>NUCLEOTIDE SEQUENCE [LARGE SCALE GENOMIC DNA]</scope>
    <source>
        <strain evidence="1 2">JCM 15774</strain>
    </source>
</reference>
<comment type="caution">
    <text evidence="1">The sequence shown here is derived from an EMBL/GenBank/DDBJ whole genome shotgun (WGS) entry which is preliminary data.</text>
</comment>
<dbReference type="EMBL" id="RHHU01000002">
    <property type="protein sequence ID" value="RNB90133.1"/>
    <property type="molecule type" value="Genomic_DNA"/>
</dbReference>
<name>A0A3M8DPT3_9BACL</name>
<dbReference type="RefSeq" id="WP_122921998.1">
    <property type="nucleotide sequence ID" value="NZ_RHHU01000002.1"/>
</dbReference>
<gene>
    <name evidence="1" type="ORF">EDM59_01405</name>
</gene>